<sequence length="72" mass="8496">MNDKNFNSDDSTKLAIGNKNVLKFEFIIKLFSLVLIILGILMIWFAIHYTFNPDNIHINKLWNGNLYTYILF</sequence>
<organism evidence="2 3">
    <name type="scientific">Spiroplasma corruscae</name>
    <dbReference type="NCBI Taxonomy" id="216934"/>
    <lineage>
        <taxon>Bacteria</taxon>
        <taxon>Bacillati</taxon>
        <taxon>Mycoplasmatota</taxon>
        <taxon>Mollicutes</taxon>
        <taxon>Entomoplasmatales</taxon>
        <taxon>Spiroplasmataceae</taxon>
        <taxon>Spiroplasma</taxon>
    </lineage>
</organism>
<protein>
    <submittedName>
        <fullName evidence="2">Uncharacterized protein</fullName>
    </submittedName>
</protein>
<keyword evidence="1" id="KW-1133">Transmembrane helix</keyword>
<evidence type="ECO:0000313" key="2">
    <source>
        <dbReference type="EMBL" id="ASP28349.1"/>
    </source>
</evidence>
<keyword evidence="1" id="KW-0812">Transmembrane</keyword>
<gene>
    <name evidence="2" type="ORF">SCORR_v1c05770</name>
</gene>
<proteinExistence type="predicted"/>
<dbReference type="Proteomes" id="UP000203229">
    <property type="component" value="Chromosome"/>
</dbReference>
<dbReference type="AlphaFoldDB" id="A0A222EPA8"/>
<reference evidence="2 3" key="1">
    <citation type="submission" date="2017-07" db="EMBL/GenBank/DDBJ databases">
        <title>Complete genome sequence of Spiroplasma corruscae EC-1 (DSM 19793).</title>
        <authorList>
            <person name="Tsai Y.-M."/>
            <person name="Lo W.-S."/>
            <person name="Kuo C.-H."/>
        </authorList>
    </citation>
    <scope>NUCLEOTIDE SEQUENCE [LARGE SCALE GENOMIC DNA]</scope>
    <source>
        <strain evidence="2 3">EC-1</strain>
    </source>
</reference>
<keyword evidence="3" id="KW-1185">Reference proteome</keyword>
<dbReference type="RefSeq" id="WP_094048994.1">
    <property type="nucleotide sequence ID" value="NZ_CP022535.1"/>
</dbReference>
<dbReference type="KEGG" id="scou:SCORR_v1c05770"/>
<feature type="transmembrane region" description="Helical" evidence="1">
    <location>
        <begin position="26"/>
        <end position="47"/>
    </location>
</feature>
<dbReference type="EMBL" id="CP022535">
    <property type="protein sequence ID" value="ASP28349.1"/>
    <property type="molecule type" value="Genomic_DNA"/>
</dbReference>
<accession>A0A222EPA8</accession>
<keyword evidence="1" id="KW-0472">Membrane</keyword>
<name>A0A222EPA8_9MOLU</name>
<evidence type="ECO:0000256" key="1">
    <source>
        <dbReference type="SAM" id="Phobius"/>
    </source>
</evidence>
<evidence type="ECO:0000313" key="3">
    <source>
        <dbReference type="Proteomes" id="UP000203229"/>
    </source>
</evidence>